<evidence type="ECO:0000313" key="8">
    <source>
        <dbReference type="Proteomes" id="UP000199062"/>
    </source>
</evidence>
<keyword evidence="3 5" id="KW-0238">DNA-binding</keyword>
<dbReference type="InterPro" id="IPR009057">
    <property type="entry name" value="Homeodomain-like_sf"/>
</dbReference>
<dbReference type="PANTHER" id="PTHR30055">
    <property type="entry name" value="HTH-TYPE TRANSCRIPTIONAL REGULATOR RUTR"/>
    <property type="match status" value="1"/>
</dbReference>
<feature type="DNA-binding region" description="H-T-H motif" evidence="5">
    <location>
        <begin position="25"/>
        <end position="44"/>
    </location>
</feature>
<evidence type="ECO:0000256" key="5">
    <source>
        <dbReference type="PROSITE-ProRule" id="PRU00335"/>
    </source>
</evidence>
<evidence type="ECO:0000256" key="3">
    <source>
        <dbReference type="ARBA" id="ARBA00023125"/>
    </source>
</evidence>
<dbReference type="Gene3D" id="1.10.357.10">
    <property type="entry name" value="Tetracycline Repressor, domain 2"/>
    <property type="match status" value="1"/>
</dbReference>
<dbReference type="Proteomes" id="UP000199062">
    <property type="component" value="Unassembled WGS sequence"/>
</dbReference>
<dbReference type="Pfam" id="PF00440">
    <property type="entry name" value="TetR_N"/>
    <property type="match status" value="1"/>
</dbReference>
<dbReference type="GO" id="GO:0000976">
    <property type="term" value="F:transcription cis-regulatory region binding"/>
    <property type="evidence" value="ECO:0007669"/>
    <property type="project" value="TreeGrafter"/>
</dbReference>
<evidence type="ECO:0000256" key="1">
    <source>
        <dbReference type="ARBA" id="ARBA00022491"/>
    </source>
</evidence>
<dbReference type="GO" id="GO:0003700">
    <property type="term" value="F:DNA-binding transcription factor activity"/>
    <property type="evidence" value="ECO:0007669"/>
    <property type="project" value="TreeGrafter"/>
</dbReference>
<dbReference type="SUPFAM" id="SSF48498">
    <property type="entry name" value="Tetracyclin repressor-like, C-terminal domain"/>
    <property type="match status" value="1"/>
</dbReference>
<protein>
    <submittedName>
        <fullName evidence="7">Transcriptional regulator, TetR family</fullName>
    </submittedName>
</protein>
<accession>A0A1I6K1F2</accession>
<gene>
    <name evidence="7" type="ORF">SAMN05216559_0002</name>
</gene>
<dbReference type="InterPro" id="IPR036271">
    <property type="entry name" value="Tet_transcr_reg_TetR-rel_C_sf"/>
</dbReference>
<proteinExistence type="predicted"/>
<evidence type="ECO:0000256" key="2">
    <source>
        <dbReference type="ARBA" id="ARBA00023015"/>
    </source>
</evidence>
<reference evidence="7 8" key="1">
    <citation type="submission" date="2016-10" db="EMBL/GenBank/DDBJ databases">
        <authorList>
            <person name="de Groot N.N."/>
        </authorList>
    </citation>
    <scope>NUCLEOTIDE SEQUENCE [LARGE SCALE GENOMIC DNA]</scope>
    <source>
        <strain evidence="7 8">CGMCC 1.10457</strain>
    </source>
</reference>
<sequence>MSDPADDIMRATYDALCRHGYADLTMRHIAEAADCSKASLHYHYESKQGLMLAFLDYLFERFTERVGGVDGEGGVAGERADGSADAAADPDARLREFVDDVLHPPAEGDTAREFRTALLEIKAQSPYDDAFGERIAAFDDHIYGTVHDLVVAGIDAGVYREGTDPDEVARFVLALVDGAQARHVVAGEDVDALQTALETYLDALVQPTVEPTPEVSQ</sequence>
<dbReference type="AlphaFoldDB" id="A0A1I6K1F2"/>
<dbReference type="STRING" id="767519.SAMN05216559_0002"/>
<keyword evidence="2" id="KW-0805">Transcription regulation</keyword>
<dbReference type="PROSITE" id="PS50977">
    <property type="entry name" value="HTH_TETR_2"/>
    <property type="match status" value="1"/>
</dbReference>
<evidence type="ECO:0000313" key="7">
    <source>
        <dbReference type="EMBL" id="SFR84928.1"/>
    </source>
</evidence>
<dbReference type="EMBL" id="FOZK01000001">
    <property type="protein sequence ID" value="SFR84928.1"/>
    <property type="molecule type" value="Genomic_DNA"/>
</dbReference>
<dbReference type="PRINTS" id="PR00455">
    <property type="entry name" value="HTHTETR"/>
</dbReference>
<dbReference type="Pfam" id="PF13977">
    <property type="entry name" value="TetR_C_6"/>
    <property type="match status" value="1"/>
</dbReference>
<keyword evidence="1" id="KW-0678">Repressor</keyword>
<dbReference type="InterPro" id="IPR039538">
    <property type="entry name" value="BetI_C"/>
</dbReference>
<dbReference type="OrthoDB" id="135877at2157"/>
<dbReference type="RefSeq" id="WP_218155497.1">
    <property type="nucleotide sequence ID" value="NZ_FOZK01000001.1"/>
</dbReference>
<dbReference type="InterPro" id="IPR001647">
    <property type="entry name" value="HTH_TetR"/>
</dbReference>
<feature type="domain" description="HTH tetR-type" evidence="6">
    <location>
        <begin position="2"/>
        <end position="62"/>
    </location>
</feature>
<dbReference type="SUPFAM" id="SSF46689">
    <property type="entry name" value="Homeodomain-like"/>
    <property type="match status" value="1"/>
</dbReference>
<evidence type="ECO:0000259" key="6">
    <source>
        <dbReference type="PROSITE" id="PS50977"/>
    </source>
</evidence>
<organism evidence="7 8">
    <name type="scientific">Halomicrobium zhouii</name>
    <dbReference type="NCBI Taxonomy" id="767519"/>
    <lineage>
        <taxon>Archaea</taxon>
        <taxon>Methanobacteriati</taxon>
        <taxon>Methanobacteriota</taxon>
        <taxon>Stenosarchaea group</taxon>
        <taxon>Halobacteria</taxon>
        <taxon>Halobacteriales</taxon>
        <taxon>Haloarculaceae</taxon>
        <taxon>Halomicrobium</taxon>
    </lineage>
</organism>
<dbReference type="PANTHER" id="PTHR30055:SF234">
    <property type="entry name" value="HTH-TYPE TRANSCRIPTIONAL REGULATOR BETI"/>
    <property type="match status" value="1"/>
</dbReference>
<keyword evidence="4" id="KW-0804">Transcription</keyword>
<keyword evidence="8" id="KW-1185">Reference proteome</keyword>
<name>A0A1I6K1F2_9EURY</name>
<dbReference type="InterPro" id="IPR050109">
    <property type="entry name" value="HTH-type_TetR-like_transc_reg"/>
</dbReference>
<evidence type="ECO:0000256" key="4">
    <source>
        <dbReference type="ARBA" id="ARBA00023163"/>
    </source>
</evidence>